<name>A0A7W1WSQ4_9BACL</name>
<dbReference type="Proteomes" id="UP000535491">
    <property type="component" value="Unassembled WGS sequence"/>
</dbReference>
<sequence>MSFSPSPGWIYDLLQAHLTQEELKQVESFIYAESWASPSARQRDWFNQEEELPLRFRLEIDMKV</sequence>
<evidence type="ECO:0000313" key="1">
    <source>
        <dbReference type="EMBL" id="MBA4495146.1"/>
    </source>
</evidence>
<dbReference type="RefSeq" id="WP_181752386.1">
    <property type="nucleotide sequence ID" value="NZ_JACEIQ010000012.1"/>
</dbReference>
<keyword evidence="2" id="KW-1185">Reference proteome</keyword>
<reference evidence="1 2" key="1">
    <citation type="submission" date="2020-07" db="EMBL/GenBank/DDBJ databases">
        <authorList>
            <person name="Feng H."/>
        </authorList>
    </citation>
    <scope>NUCLEOTIDE SEQUENCE [LARGE SCALE GENOMIC DNA]</scope>
    <source>
        <strain evidence="2">s-10</strain>
    </source>
</reference>
<organism evidence="1 2">
    <name type="scientific">Paenactinomyces guangxiensis</name>
    <dbReference type="NCBI Taxonomy" id="1490290"/>
    <lineage>
        <taxon>Bacteria</taxon>
        <taxon>Bacillati</taxon>
        <taxon>Bacillota</taxon>
        <taxon>Bacilli</taxon>
        <taxon>Bacillales</taxon>
        <taxon>Thermoactinomycetaceae</taxon>
        <taxon>Paenactinomyces</taxon>
    </lineage>
</organism>
<proteinExistence type="predicted"/>
<evidence type="ECO:0000313" key="2">
    <source>
        <dbReference type="Proteomes" id="UP000535491"/>
    </source>
</evidence>
<dbReference type="EMBL" id="JACEIQ010000012">
    <property type="protein sequence ID" value="MBA4495146.1"/>
    <property type="molecule type" value="Genomic_DNA"/>
</dbReference>
<gene>
    <name evidence="1" type="ORF">H1191_12595</name>
</gene>
<protein>
    <submittedName>
        <fullName evidence="1">Uncharacterized protein</fullName>
    </submittedName>
</protein>
<comment type="caution">
    <text evidence="1">The sequence shown here is derived from an EMBL/GenBank/DDBJ whole genome shotgun (WGS) entry which is preliminary data.</text>
</comment>
<accession>A0A7W1WSQ4</accession>
<dbReference type="AlphaFoldDB" id="A0A7W1WSQ4"/>